<dbReference type="EMBL" id="BX548175">
    <property type="protein sequence ID" value="CAX32156.1"/>
    <property type="molecule type" value="Genomic_DNA"/>
</dbReference>
<gene>
    <name evidence="1" type="ordered locus">PMT_2637</name>
</gene>
<reference evidence="1 2" key="1">
    <citation type="journal article" date="2003" name="Nature">
        <title>Genome divergence in two Prochlorococcus ecotypes reflects oceanic niche differentiation.</title>
        <authorList>
            <person name="Rocap G."/>
            <person name="Larimer F.W."/>
            <person name="Lamerdin J.E."/>
            <person name="Malfatti S."/>
            <person name="Chain P."/>
            <person name="Ahlgren N.A."/>
            <person name="Arellano A."/>
            <person name="Coleman M."/>
            <person name="Hauser L."/>
            <person name="Hess W.R."/>
            <person name="Johnson Z.I."/>
            <person name="Land M.L."/>
            <person name="Lindell D."/>
            <person name="Post A.F."/>
            <person name="Regala W."/>
            <person name="Shah M."/>
            <person name="Shaw S.L."/>
            <person name="Steglich C."/>
            <person name="Sullivan M.B."/>
            <person name="Ting C.S."/>
            <person name="Tolonen A."/>
            <person name="Webb E.A."/>
            <person name="Zinser E.R."/>
            <person name="Chisholm S.W."/>
        </authorList>
    </citation>
    <scope>NUCLEOTIDE SEQUENCE [LARGE SCALE GENOMIC DNA]</scope>
    <source>
        <strain evidence="2">MIT 9313</strain>
    </source>
</reference>
<dbReference type="Proteomes" id="UP000001423">
    <property type="component" value="Chromosome"/>
</dbReference>
<organism evidence="1 2">
    <name type="scientific">Prochlorococcus marinus (strain MIT 9313)</name>
    <dbReference type="NCBI Taxonomy" id="74547"/>
    <lineage>
        <taxon>Bacteria</taxon>
        <taxon>Bacillati</taxon>
        <taxon>Cyanobacteriota</taxon>
        <taxon>Cyanophyceae</taxon>
        <taxon>Synechococcales</taxon>
        <taxon>Prochlorococcaceae</taxon>
        <taxon>Prochlorococcus</taxon>
    </lineage>
</organism>
<dbReference type="eggNOG" id="ENOG5031ZPC">
    <property type="taxonomic scope" value="Bacteria"/>
</dbReference>
<keyword evidence="2" id="KW-1185">Reference proteome</keyword>
<dbReference type="AlphaFoldDB" id="B9ES21"/>
<accession>B9ES21</accession>
<dbReference type="HOGENOM" id="CLU_212762_0_0_3"/>
<dbReference type="KEGG" id="pmt:PMT_2637"/>
<protein>
    <submittedName>
        <fullName evidence="1">Uncharacterized protein</fullName>
    </submittedName>
</protein>
<proteinExistence type="predicted"/>
<name>B9ES21_PROMM</name>
<evidence type="ECO:0000313" key="2">
    <source>
        <dbReference type="Proteomes" id="UP000001423"/>
    </source>
</evidence>
<sequence>MGESCHELKPLVVVLLLWLASNLPVVGCSSPEWRFILGSHVS</sequence>
<evidence type="ECO:0000313" key="1">
    <source>
        <dbReference type="EMBL" id="CAX32156.1"/>
    </source>
</evidence>